<keyword evidence="3" id="KW-0050">Antiport</keyword>
<evidence type="ECO:0000256" key="6">
    <source>
        <dbReference type="ARBA" id="ARBA00022989"/>
    </source>
</evidence>
<evidence type="ECO:0000256" key="9">
    <source>
        <dbReference type="SAM" id="Phobius"/>
    </source>
</evidence>
<feature type="non-terminal residue" evidence="11">
    <location>
        <position position="1"/>
    </location>
</feature>
<dbReference type="InterPro" id="IPR052180">
    <property type="entry name" value="NhaC_Na-H+_Antiporter"/>
</dbReference>
<comment type="similarity">
    <text evidence="8">Belongs to the NhaC Na(+)/H(+) (TC 2.A.35) antiporter family.</text>
</comment>
<accession>K1U6S6</accession>
<dbReference type="Pfam" id="PF03553">
    <property type="entry name" value="Na_H_antiporter"/>
    <property type="match status" value="1"/>
</dbReference>
<evidence type="ECO:0000259" key="10">
    <source>
        <dbReference type="Pfam" id="PF03553"/>
    </source>
</evidence>
<evidence type="ECO:0000256" key="2">
    <source>
        <dbReference type="ARBA" id="ARBA00022448"/>
    </source>
</evidence>
<reference evidence="11" key="1">
    <citation type="journal article" date="2013" name="Environ. Microbiol.">
        <title>Microbiota from the distal guts of lean and obese adolescents exhibit partial functional redundancy besides clear differences in community structure.</title>
        <authorList>
            <person name="Ferrer M."/>
            <person name="Ruiz A."/>
            <person name="Lanza F."/>
            <person name="Haange S.B."/>
            <person name="Oberbach A."/>
            <person name="Till H."/>
            <person name="Bargiela R."/>
            <person name="Campoy C."/>
            <person name="Segura M.T."/>
            <person name="Richter M."/>
            <person name="von Bergen M."/>
            <person name="Seifert J."/>
            <person name="Suarez A."/>
        </authorList>
    </citation>
    <scope>NUCLEOTIDE SEQUENCE</scope>
</reference>
<comment type="caution">
    <text evidence="11">The sequence shown here is derived from an EMBL/GenBank/DDBJ whole genome shotgun (WGS) entry which is preliminary data.</text>
</comment>
<evidence type="ECO:0000256" key="4">
    <source>
        <dbReference type="ARBA" id="ARBA00022475"/>
    </source>
</evidence>
<evidence type="ECO:0000256" key="8">
    <source>
        <dbReference type="ARBA" id="ARBA00038435"/>
    </source>
</evidence>
<dbReference type="AlphaFoldDB" id="K1U6S6"/>
<keyword evidence="7 9" id="KW-0472">Membrane</keyword>
<keyword evidence="4" id="KW-1003">Cell membrane</keyword>
<evidence type="ECO:0000313" key="11">
    <source>
        <dbReference type="EMBL" id="EKC67176.1"/>
    </source>
</evidence>
<dbReference type="InterPro" id="IPR018461">
    <property type="entry name" value="Na/H_Antiport_NhaC-like_C"/>
</dbReference>
<feature type="non-terminal residue" evidence="11">
    <location>
        <position position="180"/>
    </location>
</feature>
<dbReference type="EMBL" id="AJWZ01003821">
    <property type="protein sequence ID" value="EKC67176.1"/>
    <property type="molecule type" value="Genomic_DNA"/>
</dbReference>
<organism evidence="11">
    <name type="scientific">human gut metagenome</name>
    <dbReference type="NCBI Taxonomy" id="408170"/>
    <lineage>
        <taxon>unclassified sequences</taxon>
        <taxon>metagenomes</taxon>
        <taxon>organismal metagenomes</taxon>
    </lineage>
</organism>
<dbReference type="GO" id="GO:0005886">
    <property type="term" value="C:plasma membrane"/>
    <property type="evidence" value="ECO:0007669"/>
    <property type="project" value="UniProtKB-SubCell"/>
</dbReference>
<protein>
    <submittedName>
        <fullName evidence="11">NhaC family sodium:proton (Na+:H+) antiporter</fullName>
    </submittedName>
</protein>
<evidence type="ECO:0000256" key="5">
    <source>
        <dbReference type="ARBA" id="ARBA00022692"/>
    </source>
</evidence>
<dbReference type="GO" id="GO:0015297">
    <property type="term" value="F:antiporter activity"/>
    <property type="evidence" value="ECO:0007669"/>
    <property type="project" value="UniProtKB-KW"/>
</dbReference>
<keyword evidence="5 9" id="KW-0812">Transmembrane</keyword>
<dbReference type="PANTHER" id="PTHR33451:SF3">
    <property type="entry name" value="MALATE-2H(+)_NA(+)-LACTATE ANTIPORTER"/>
    <property type="match status" value="1"/>
</dbReference>
<sequence length="180" mass="18950">TLLLYVVIRAFGGDAINGGSQIALLSATSVCVMLSIGIYRCRWAVLEEAIIDNIRASASAILILLLIGAISGTWMVSGVVPTMIHYGLEVLHPSFFLVASCAICAVVSLMTGSSWTTIATIGVALMGIGRAMEFPEGWVAGAIISGAYFGDKLSLLSDTTVLASSTVGVPLFTHIRYMLY</sequence>
<keyword evidence="2" id="KW-0813">Transport</keyword>
<comment type="subcellular location">
    <subcellularLocation>
        <location evidence="1">Cell membrane</location>
        <topology evidence="1">Multi-pass membrane protein</topology>
    </subcellularLocation>
</comment>
<name>K1U6S6_9ZZZZ</name>
<proteinExistence type="inferred from homology"/>
<keyword evidence="6 9" id="KW-1133">Transmembrane helix</keyword>
<evidence type="ECO:0000256" key="1">
    <source>
        <dbReference type="ARBA" id="ARBA00004651"/>
    </source>
</evidence>
<gene>
    <name evidence="11" type="ORF">OBE_05576</name>
</gene>
<feature type="domain" description="Na+/H+ antiporter NhaC-like C-terminal" evidence="10">
    <location>
        <begin position="22"/>
        <end position="178"/>
    </location>
</feature>
<feature type="transmembrane region" description="Helical" evidence="9">
    <location>
        <begin position="20"/>
        <end position="39"/>
    </location>
</feature>
<evidence type="ECO:0000256" key="3">
    <source>
        <dbReference type="ARBA" id="ARBA00022449"/>
    </source>
</evidence>
<evidence type="ECO:0000256" key="7">
    <source>
        <dbReference type="ARBA" id="ARBA00023136"/>
    </source>
</evidence>
<feature type="transmembrane region" description="Helical" evidence="9">
    <location>
        <begin position="60"/>
        <end position="84"/>
    </location>
</feature>
<dbReference type="PANTHER" id="PTHR33451">
    <property type="entry name" value="MALATE-2H(+)/NA(+)-LACTATE ANTIPORTER"/>
    <property type="match status" value="1"/>
</dbReference>
<feature type="transmembrane region" description="Helical" evidence="9">
    <location>
        <begin position="96"/>
        <end position="125"/>
    </location>
</feature>